<dbReference type="Pfam" id="PF14285">
    <property type="entry name" value="DUF4367"/>
    <property type="match status" value="1"/>
</dbReference>
<dbReference type="RefSeq" id="WP_249313552.1">
    <property type="nucleotide sequence ID" value="NZ_JACRSU010000004.1"/>
</dbReference>
<name>A0A926DQN2_9FIRM</name>
<evidence type="ECO:0000256" key="1">
    <source>
        <dbReference type="SAM" id="SignalP"/>
    </source>
</evidence>
<evidence type="ECO:0000259" key="2">
    <source>
        <dbReference type="Pfam" id="PF07833"/>
    </source>
</evidence>
<evidence type="ECO:0000313" key="4">
    <source>
        <dbReference type="EMBL" id="MBC8541530.1"/>
    </source>
</evidence>
<keyword evidence="1" id="KW-0732">Signal</keyword>
<comment type="caution">
    <text evidence="4">The sequence shown here is derived from an EMBL/GenBank/DDBJ whole genome shotgun (WGS) entry which is preliminary data.</text>
</comment>
<evidence type="ECO:0000313" key="5">
    <source>
        <dbReference type="Proteomes" id="UP000611762"/>
    </source>
</evidence>
<dbReference type="EMBL" id="JACRSU010000004">
    <property type="protein sequence ID" value="MBC8541530.1"/>
    <property type="molecule type" value="Genomic_DNA"/>
</dbReference>
<keyword evidence="5" id="KW-1185">Reference proteome</keyword>
<dbReference type="InterPro" id="IPR036582">
    <property type="entry name" value="Mao_N_sf"/>
</dbReference>
<dbReference type="SUPFAM" id="SSF55383">
    <property type="entry name" value="Copper amine oxidase, domain N"/>
    <property type="match status" value="1"/>
</dbReference>
<protein>
    <submittedName>
        <fullName evidence="4">DUF4367 domain-containing protein</fullName>
    </submittedName>
</protein>
<dbReference type="Pfam" id="PF07833">
    <property type="entry name" value="Cu_amine_oxidN1"/>
    <property type="match status" value="1"/>
</dbReference>
<gene>
    <name evidence="4" type="ORF">H8698_11130</name>
</gene>
<feature type="domain" description="DUF4367" evidence="3">
    <location>
        <begin position="186"/>
        <end position="291"/>
    </location>
</feature>
<evidence type="ECO:0000259" key="3">
    <source>
        <dbReference type="Pfam" id="PF14285"/>
    </source>
</evidence>
<reference evidence="4" key="1">
    <citation type="submission" date="2020-08" db="EMBL/GenBank/DDBJ databases">
        <title>Genome public.</title>
        <authorList>
            <person name="Liu C."/>
            <person name="Sun Q."/>
        </authorList>
    </citation>
    <scope>NUCLEOTIDE SEQUENCE</scope>
    <source>
        <strain evidence="4">H8</strain>
    </source>
</reference>
<proteinExistence type="predicted"/>
<accession>A0A926DQN2</accession>
<dbReference type="Gene3D" id="3.30.457.10">
    <property type="entry name" value="Copper amine oxidase-like, N-terminal domain"/>
    <property type="match status" value="1"/>
</dbReference>
<dbReference type="Proteomes" id="UP000611762">
    <property type="component" value="Unassembled WGS sequence"/>
</dbReference>
<sequence>MKKFTTLLLSGALICAQSFAVSAEGNLISAGGENNYSIFVNEEKLDIGNKTVYTKGDQIMVPVRFVGEKLGFAIEWKAEDQGIFLDNGTVNTSVYIGADSYFKASSVAIGMSAPTALGAAPELKDGTTFVPANMFKILFGNDDAVIVKDNTITFQVETESQVQIPNPVKEHKTVEDAIVASGFNAVVPTKLPEGYEMSAVTTISNRMLQIFYESGNGVISYRTAVGDEDISGDYSVYESVKDVTIGGLTVTVKGEGETVHSAAWTNSGETFALHAENGLSMDDIRVIIENIK</sequence>
<dbReference type="InterPro" id="IPR012854">
    <property type="entry name" value="Cu_amine_oxidase-like_N"/>
</dbReference>
<feature type="chain" id="PRO_5038867362" evidence="1">
    <location>
        <begin position="24"/>
        <end position="292"/>
    </location>
</feature>
<feature type="domain" description="Copper amine oxidase-like N-terminal" evidence="2">
    <location>
        <begin position="40"/>
        <end position="141"/>
    </location>
</feature>
<organism evidence="4 5">
    <name type="scientific">Congzhengia minquanensis</name>
    <dbReference type="NCBI Taxonomy" id="2763657"/>
    <lineage>
        <taxon>Bacteria</taxon>
        <taxon>Bacillati</taxon>
        <taxon>Bacillota</taxon>
        <taxon>Clostridia</taxon>
        <taxon>Eubacteriales</taxon>
        <taxon>Oscillospiraceae</taxon>
        <taxon>Congzhengia</taxon>
    </lineage>
</organism>
<dbReference type="InterPro" id="IPR025377">
    <property type="entry name" value="DUF4367"/>
</dbReference>
<feature type="signal peptide" evidence="1">
    <location>
        <begin position="1"/>
        <end position="23"/>
    </location>
</feature>
<dbReference type="AlphaFoldDB" id="A0A926DQN2"/>